<accession>A0A5N5UHV3</accession>
<dbReference type="RefSeq" id="WP_152119001.1">
    <property type="nucleotide sequence ID" value="NZ_QJOW01000001.1"/>
</dbReference>
<evidence type="ECO:0000313" key="7">
    <source>
        <dbReference type="Proteomes" id="UP000326865"/>
    </source>
</evidence>
<dbReference type="EMBL" id="QMDY01000002">
    <property type="protein sequence ID" value="KAB7519325.1"/>
    <property type="molecule type" value="Genomic_DNA"/>
</dbReference>
<name>A0A5N5ULC2_9EURY</name>
<keyword evidence="7" id="KW-1185">Reference proteome</keyword>
<dbReference type="Proteomes" id="UP000326302">
    <property type="component" value="Unassembled WGS sequence"/>
</dbReference>
<dbReference type="AlphaFoldDB" id="A0A5N5ULC2"/>
<dbReference type="EMBL" id="QJOW01000001">
    <property type="protein sequence ID" value="KAB7518101.1"/>
    <property type="molecule type" value="Genomic_DNA"/>
</dbReference>
<dbReference type="OrthoDB" id="345989at2157"/>
<feature type="transmembrane region" description="Helical" evidence="1">
    <location>
        <begin position="45"/>
        <end position="66"/>
    </location>
</feature>
<sequence length="67" mass="7103">MLDETADWYLLAGVVCALLSLLLIPIAGLGAVYCGYRIHGDRHPVYSYALAGVGAFSLAGWAAYLLS</sequence>
<protein>
    <submittedName>
        <fullName evidence="4">Uncharacterized protein</fullName>
    </submittedName>
</protein>
<comment type="caution">
    <text evidence="4">The sequence shown here is derived from an EMBL/GenBank/DDBJ whole genome shotgun (WGS) entry which is preliminary data.</text>
</comment>
<reference evidence="5 6" key="1">
    <citation type="submission" date="2019-10" db="EMBL/GenBank/DDBJ databases">
        <title>Unraveling microbial dark matter from salterns through culturing: the case of the genus Halosegnis.</title>
        <authorList>
            <person name="Duran-Viseras A."/>
            <person name="Andrei A.-S."/>
            <person name="Vera-Gargallo B."/>
            <person name="Ghai R."/>
            <person name="Sanchez-Porro C."/>
            <person name="Ventosa A."/>
        </authorList>
    </citation>
    <scope>NUCLEOTIDE SEQUENCE [LARGE SCALE GENOMIC DNA]</scope>
    <source>
        <strain evidence="3 6">F17-44</strain>
        <strain evidence="2 7">F18-79</strain>
        <strain evidence="4 5">F19-13</strain>
    </source>
</reference>
<evidence type="ECO:0000256" key="1">
    <source>
        <dbReference type="SAM" id="Phobius"/>
    </source>
</evidence>
<keyword evidence="1" id="KW-0812">Transmembrane</keyword>
<evidence type="ECO:0000313" key="3">
    <source>
        <dbReference type="EMBL" id="KAB7518101.1"/>
    </source>
</evidence>
<proteinExistence type="predicted"/>
<evidence type="ECO:0000313" key="5">
    <source>
        <dbReference type="Proteomes" id="UP000326207"/>
    </source>
</evidence>
<keyword evidence="1" id="KW-1133">Transmembrane helix</keyword>
<evidence type="ECO:0000313" key="2">
    <source>
        <dbReference type="EMBL" id="KAB7514789.1"/>
    </source>
</evidence>
<evidence type="ECO:0000313" key="6">
    <source>
        <dbReference type="Proteomes" id="UP000326302"/>
    </source>
</evidence>
<gene>
    <name evidence="2" type="ORF">DM867_06665</name>
    <name evidence="3" type="ORF">DMP03_01685</name>
    <name evidence="4" type="ORF">DP108_04250</name>
</gene>
<organism evidence="4 5">
    <name type="scientific">Halosegnis rubeus</name>
    <dbReference type="NCBI Taxonomy" id="2212850"/>
    <lineage>
        <taxon>Archaea</taxon>
        <taxon>Methanobacteriati</taxon>
        <taxon>Methanobacteriota</taxon>
        <taxon>Stenosarchaea group</taxon>
        <taxon>Halobacteria</taxon>
        <taxon>Halobacteriales</taxon>
        <taxon>Natronomonadaceae</taxon>
        <taxon>Halosegnis</taxon>
    </lineage>
</organism>
<accession>A0A5N5ULC2</accession>
<feature type="transmembrane region" description="Helical" evidence="1">
    <location>
        <begin position="6"/>
        <end position="33"/>
    </location>
</feature>
<dbReference type="EMBL" id="QKKZ01000002">
    <property type="protein sequence ID" value="KAB7514789.1"/>
    <property type="molecule type" value="Genomic_DNA"/>
</dbReference>
<dbReference type="Proteomes" id="UP000326865">
    <property type="component" value="Unassembled WGS sequence"/>
</dbReference>
<evidence type="ECO:0000313" key="4">
    <source>
        <dbReference type="EMBL" id="KAB7519325.1"/>
    </source>
</evidence>
<dbReference type="Proteomes" id="UP000326207">
    <property type="component" value="Unassembled WGS sequence"/>
</dbReference>
<accession>A0A5N5U8N1</accession>
<keyword evidence="1" id="KW-0472">Membrane</keyword>